<gene>
    <name evidence="1" type="ORF">PV07_01864</name>
</gene>
<dbReference type="GeneID" id="27341058"/>
<reference evidence="1 2" key="1">
    <citation type="submission" date="2015-01" db="EMBL/GenBank/DDBJ databases">
        <title>The Genome Sequence of Cladophialophora immunda CBS83496.</title>
        <authorList>
            <consortium name="The Broad Institute Genomics Platform"/>
            <person name="Cuomo C."/>
            <person name="de Hoog S."/>
            <person name="Gorbushina A."/>
            <person name="Stielow B."/>
            <person name="Teixiera M."/>
            <person name="Abouelleil A."/>
            <person name="Chapman S.B."/>
            <person name="Priest M."/>
            <person name="Young S.K."/>
            <person name="Wortman J."/>
            <person name="Nusbaum C."/>
            <person name="Birren B."/>
        </authorList>
    </citation>
    <scope>NUCLEOTIDE SEQUENCE [LARGE SCALE GENOMIC DNA]</scope>
    <source>
        <strain evidence="1 2">CBS 83496</strain>
    </source>
</reference>
<dbReference type="AlphaFoldDB" id="A0A0D2DHB4"/>
<accession>A0A0D2DHB4</accession>
<dbReference type="EMBL" id="KN847040">
    <property type="protein sequence ID" value="KIW35149.1"/>
    <property type="molecule type" value="Genomic_DNA"/>
</dbReference>
<proteinExistence type="predicted"/>
<dbReference type="HOGENOM" id="CLU_1390069_0_0_1"/>
<evidence type="ECO:0000313" key="1">
    <source>
        <dbReference type="EMBL" id="KIW35149.1"/>
    </source>
</evidence>
<evidence type="ECO:0000313" key="2">
    <source>
        <dbReference type="Proteomes" id="UP000054466"/>
    </source>
</evidence>
<sequence length="196" mass="21837">MDKRAHANSSESIDKVTDESRPLTISLYLLAMSIGGRGKASVLTKQTSCGREHRRQRAALASTKRDGARFGIRTIFTAGSEVRSTKWSLDFRLAYAKSMPPTNLLRPLPSALLQEPCEPVSRSHLTGRLALSSSYYYYSSSSSRPAPVCGSSARISEPPNTDFQTTLETWAKQHMKFVAWVVERISDIQHLTKFLL</sequence>
<name>A0A0D2DHB4_9EURO</name>
<dbReference type="VEuPathDB" id="FungiDB:PV07_01864"/>
<dbReference type="Proteomes" id="UP000054466">
    <property type="component" value="Unassembled WGS sequence"/>
</dbReference>
<organism evidence="1 2">
    <name type="scientific">Cladophialophora immunda</name>
    <dbReference type="NCBI Taxonomy" id="569365"/>
    <lineage>
        <taxon>Eukaryota</taxon>
        <taxon>Fungi</taxon>
        <taxon>Dikarya</taxon>
        <taxon>Ascomycota</taxon>
        <taxon>Pezizomycotina</taxon>
        <taxon>Eurotiomycetes</taxon>
        <taxon>Chaetothyriomycetidae</taxon>
        <taxon>Chaetothyriales</taxon>
        <taxon>Herpotrichiellaceae</taxon>
        <taxon>Cladophialophora</taxon>
    </lineage>
</organism>
<dbReference type="RefSeq" id="XP_016255365.1">
    <property type="nucleotide sequence ID" value="XM_016388437.1"/>
</dbReference>
<protein>
    <submittedName>
        <fullName evidence="1">Uncharacterized protein</fullName>
    </submittedName>
</protein>
<keyword evidence="2" id="KW-1185">Reference proteome</keyword>